<dbReference type="PANTHER" id="PTHR33048:SF123">
    <property type="entry name" value="INTEGRAL MEMBRANE PROTEIN"/>
    <property type="match status" value="1"/>
</dbReference>
<gene>
    <name evidence="8" type="ORF">F53441_14383</name>
</gene>
<keyword evidence="4 6" id="KW-0472">Membrane</keyword>
<dbReference type="PANTHER" id="PTHR33048">
    <property type="entry name" value="PTH11-LIKE INTEGRAL MEMBRANE PROTEIN (AFU_ORTHOLOGUE AFUA_5G11245)"/>
    <property type="match status" value="1"/>
</dbReference>
<comment type="similarity">
    <text evidence="5">Belongs to the SAT4 family.</text>
</comment>
<evidence type="ECO:0000256" key="2">
    <source>
        <dbReference type="ARBA" id="ARBA00022692"/>
    </source>
</evidence>
<dbReference type="Proteomes" id="UP000605986">
    <property type="component" value="Unassembled WGS sequence"/>
</dbReference>
<feature type="transmembrane region" description="Helical" evidence="6">
    <location>
        <begin position="165"/>
        <end position="191"/>
    </location>
</feature>
<keyword evidence="3 6" id="KW-1133">Transmembrane helix</keyword>
<organism evidence="8 9">
    <name type="scientific">Fusarium austroafricanum</name>
    <dbReference type="NCBI Taxonomy" id="2364996"/>
    <lineage>
        <taxon>Eukaryota</taxon>
        <taxon>Fungi</taxon>
        <taxon>Dikarya</taxon>
        <taxon>Ascomycota</taxon>
        <taxon>Pezizomycotina</taxon>
        <taxon>Sordariomycetes</taxon>
        <taxon>Hypocreomycetidae</taxon>
        <taxon>Hypocreales</taxon>
        <taxon>Nectriaceae</taxon>
        <taxon>Fusarium</taxon>
        <taxon>Fusarium concolor species complex</taxon>
    </lineage>
</organism>
<feature type="transmembrane region" description="Helical" evidence="6">
    <location>
        <begin position="6"/>
        <end position="31"/>
    </location>
</feature>
<evidence type="ECO:0000313" key="8">
    <source>
        <dbReference type="EMBL" id="KAF4420550.1"/>
    </source>
</evidence>
<feature type="transmembrane region" description="Helical" evidence="6">
    <location>
        <begin position="43"/>
        <end position="62"/>
    </location>
</feature>
<dbReference type="InterPro" id="IPR049326">
    <property type="entry name" value="Rhodopsin_dom_fungi"/>
</dbReference>
<comment type="subcellular location">
    <subcellularLocation>
        <location evidence="1">Membrane</location>
        <topology evidence="1">Multi-pass membrane protein</topology>
    </subcellularLocation>
</comment>
<dbReference type="EMBL" id="JAADJG010001223">
    <property type="protein sequence ID" value="KAF4420550.1"/>
    <property type="molecule type" value="Genomic_DNA"/>
</dbReference>
<dbReference type="GO" id="GO:0016020">
    <property type="term" value="C:membrane"/>
    <property type="evidence" value="ECO:0007669"/>
    <property type="project" value="UniProtKB-SubCell"/>
</dbReference>
<proteinExistence type="inferred from homology"/>
<feature type="transmembrane region" description="Helical" evidence="6">
    <location>
        <begin position="82"/>
        <end position="107"/>
    </location>
</feature>
<feature type="domain" description="Rhodopsin" evidence="7">
    <location>
        <begin position="29"/>
        <end position="210"/>
    </location>
</feature>
<dbReference type="Pfam" id="PF20684">
    <property type="entry name" value="Fung_rhodopsin"/>
    <property type="match status" value="1"/>
</dbReference>
<evidence type="ECO:0000256" key="5">
    <source>
        <dbReference type="ARBA" id="ARBA00038359"/>
    </source>
</evidence>
<evidence type="ECO:0000256" key="1">
    <source>
        <dbReference type="ARBA" id="ARBA00004141"/>
    </source>
</evidence>
<accession>A0A8H4JE62</accession>
<name>A0A8H4JE62_9HYPO</name>
<evidence type="ECO:0000313" key="9">
    <source>
        <dbReference type="Proteomes" id="UP000605986"/>
    </source>
</evidence>
<evidence type="ECO:0000259" key="7">
    <source>
        <dbReference type="Pfam" id="PF20684"/>
    </source>
</evidence>
<keyword evidence="2 6" id="KW-0812">Transmembrane</keyword>
<sequence length="362" mass="40150">MAADDLSGALFASSFSVIALTTVFIGTQLWVRSSLKTIGKDDCLIAASWGFLQGLCICTIFAAKSGFGKHIDEVSNENLKKFFRYITACSATFSVGTALAKSSFAVLYLRINTQPVLRVLNKCLIIFLAMQAIEEACVVIFQCRPIHATWTVPRPTNAKCLDLRVLWWCTFAFNMCSDLFLFIQPIPAIVWNLHLPMAKRLGLIAMLSLDQLVKPMVWSQVELASLIVCSTIPCLRQVAQKVPWLNHALGLTSDRRSSKTYYERTGSNKTVGSIPLKRYSQSHRESFFQSKSTSRNGYGLTSQAFGGHTKNDSTEEIFPHKTDGSGAIFVTHEVTRVESQPHSAAPSIRHPDDCVIRNSRGT</sequence>
<protein>
    <recommendedName>
        <fullName evidence="7">Rhodopsin domain-containing protein</fullName>
    </recommendedName>
</protein>
<comment type="caution">
    <text evidence="8">The sequence shown here is derived from an EMBL/GenBank/DDBJ whole genome shotgun (WGS) entry which is preliminary data.</text>
</comment>
<evidence type="ECO:0000256" key="4">
    <source>
        <dbReference type="ARBA" id="ARBA00023136"/>
    </source>
</evidence>
<keyword evidence="9" id="KW-1185">Reference proteome</keyword>
<evidence type="ECO:0000256" key="3">
    <source>
        <dbReference type="ARBA" id="ARBA00022989"/>
    </source>
</evidence>
<dbReference type="OrthoDB" id="5413793at2759"/>
<dbReference type="InterPro" id="IPR052337">
    <property type="entry name" value="SAT4-like"/>
</dbReference>
<reference evidence="8" key="1">
    <citation type="submission" date="2020-01" db="EMBL/GenBank/DDBJ databases">
        <title>Identification and distribution of gene clusters putatively required for synthesis of sphingolipid metabolism inhibitors in phylogenetically diverse species of the filamentous fungus Fusarium.</title>
        <authorList>
            <person name="Kim H.-S."/>
            <person name="Busman M."/>
            <person name="Brown D.W."/>
            <person name="Divon H."/>
            <person name="Uhlig S."/>
            <person name="Proctor R.H."/>
        </authorList>
    </citation>
    <scope>NUCLEOTIDE SEQUENCE</scope>
    <source>
        <strain evidence="8">NRRL 53441</strain>
    </source>
</reference>
<dbReference type="AlphaFoldDB" id="A0A8H4JE62"/>
<evidence type="ECO:0000256" key="6">
    <source>
        <dbReference type="SAM" id="Phobius"/>
    </source>
</evidence>